<dbReference type="Pfam" id="PF25990">
    <property type="entry name" value="Beta-barrel_YknX"/>
    <property type="match status" value="1"/>
</dbReference>
<evidence type="ECO:0000259" key="5">
    <source>
        <dbReference type="Pfam" id="PF25990"/>
    </source>
</evidence>
<dbReference type="Gene3D" id="2.40.420.20">
    <property type="match status" value="1"/>
</dbReference>
<dbReference type="AlphaFoldDB" id="A0A9X5AP87"/>
<feature type="signal peptide" evidence="4">
    <location>
        <begin position="1"/>
        <end position="31"/>
    </location>
</feature>
<dbReference type="InterPro" id="IPR058636">
    <property type="entry name" value="Beta-barrel_YknX"/>
</dbReference>
<organism evidence="6 7">
    <name type="scientific">Turicibacter sanguinis</name>
    <dbReference type="NCBI Taxonomy" id="154288"/>
    <lineage>
        <taxon>Bacteria</taxon>
        <taxon>Bacillati</taxon>
        <taxon>Bacillota</taxon>
        <taxon>Erysipelotrichia</taxon>
        <taxon>Erysipelotrichales</taxon>
        <taxon>Turicibacteraceae</taxon>
        <taxon>Turicibacter</taxon>
    </lineage>
</organism>
<feature type="chain" id="PRO_5040758655" evidence="4">
    <location>
        <begin position="32"/>
        <end position="478"/>
    </location>
</feature>
<accession>A0A9X5AP87</accession>
<dbReference type="GO" id="GO:0030313">
    <property type="term" value="C:cell envelope"/>
    <property type="evidence" value="ECO:0007669"/>
    <property type="project" value="UniProtKB-SubCell"/>
</dbReference>
<evidence type="ECO:0000256" key="1">
    <source>
        <dbReference type="ARBA" id="ARBA00004196"/>
    </source>
</evidence>
<dbReference type="PRINTS" id="PR01490">
    <property type="entry name" value="RTXTOXIND"/>
</dbReference>
<comment type="caution">
    <text evidence="6">The sequence shown here is derived from an EMBL/GenBank/DDBJ whole genome shotgun (WGS) entry which is preliminary data.</text>
</comment>
<protein>
    <submittedName>
        <fullName evidence="6">HlyD family efflux transporter periplasmic adaptor subunit</fullName>
    </submittedName>
</protein>
<comment type="subcellular location">
    <subcellularLocation>
        <location evidence="1">Cell envelope</location>
    </subcellularLocation>
</comment>
<evidence type="ECO:0000256" key="3">
    <source>
        <dbReference type="SAM" id="Coils"/>
    </source>
</evidence>
<evidence type="ECO:0000256" key="4">
    <source>
        <dbReference type="SAM" id="SignalP"/>
    </source>
</evidence>
<proteinExistence type="predicted"/>
<feature type="coiled-coil region" evidence="3">
    <location>
        <begin position="98"/>
        <end position="241"/>
    </location>
</feature>
<dbReference type="InterPro" id="IPR050465">
    <property type="entry name" value="UPF0194_transport"/>
</dbReference>
<dbReference type="EMBL" id="WMQE01000032">
    <property type="protein sequence ID" value="MTK22213.1"/>
    <property type="molecule type" value="Genomic_DNA"/>
</dbReference>
<sequence>MKKKVSKKKIISLASLILVICIISGVTLANANKDEEFVEPIREYPVSRGDIVAGFNGAGSLKLEAKDYNFSEPVMVEEFFVKVGDAIKAGDPLAKISGEAIQKQLEDLNEQLTKANMALEQAKNAKELNILNNEKSWNQVTQSSQEQYNSEKSVVESELKKLDEQLANIQTKKHEITQKINELEVTQVQANNEAPDLEEEGTNPEILLNSDEELQQLRQQLSDLEQQEESVRAQINDAIARKNDIDWRRDKEVQKEQQEASSNKQINDKTLIEMDQSIQLASMEVEKIQKEISKVKELSENNTLVSDVDGIVTSLGYTPNTMTSTDKPVVTIGTLDMVTAVIGVSQNDVNKLEEGQVVQLEVNAYPGEKLMAKVKSINYVPSNEGGSVVYKVTVELDSTERALLEGMTVNAKFIIKEVKDVLILSNKAITLVDGKQMVKVKREDGTIEDVEITTGFSDGRVSEIKNGLSEGDIVVVGG</sequence>
<dbReference type="Gene3D" id="2.40.30.170">
    <property type="match status" value="1"/>
</dbReference>
<gene>
    <name evidence="6" type="ORF">GMA92_12405</name>
</gene>
<evidence type="ECO:0000313" key="6">
    <source>
        <dbReference type="EMBL" id="MTK22213.1"/>
    </source>
</evidence>
<dbReference type="RefSeq" id="WP_006784074.1">
    <property type="nucleotide sequence ID" value="NZ_JADMNR010000002.1"/>
</dbReference>
<name>A0A9X5AP87_9FIRM</name>
<dbReference type="PANTHER" id="PTHR32347">
    <property type="entry name" value="EFFLUX SYSTEM COMPONENT YKNX-RELATED"/>
    <property type="match status" value="1"/>
</dbReference>
<feature type="domain" description="YknX-like beta-barrel" evidence="5">
    <location>
        <begin position="344"/>
        <end position="411"/>
    </location>
</feature>
<reference evidence="6 7" key="1">
    <citation type="journal article" date="2019" name="Nat. Med.">
        <title>A library of human gut bacterial isolates paired with longitudinal multiomics data enables mechanistic microbiome research.</title>
        <authorList>
            <person name="Poyet M."/>
            <person name="Groussin M."/>
            <person name="Gibbons S.M."/>
            <person name="Avila-Pacheco J."/>
            <person name="Jiang X."/>
            <person name="Kearney S.M."/>
            <person name="Perrotta A.R."/>
            <person name="Berdy B."/>
            <person name="Zhao S."/>
            <person name="Lieberman T.D."/>
            <person name="Swanson P.K."/>
            <person name="Smith M."/>
            <person name="Roesemann S."/>
            <person name="Alexander J.E."/>
            <person name="Rich S.A."/>
            <person name="Livny J."/>
            <person name="Vlamakis H."/>
            <person name="Clish C."/>
            <person name="Bullock K."/>
            <person name="Deik A."/>
            <person name="Scott J."/>
            <person name="Pierce K.A."/>
            <person name="Xavier R.J."/>
            <person name="Alm E.J."/>
        </authorList>
    </citation>
    <scope>NUCLEOTIDE SEQUENCE [LARGE SCALE GENOMIC DNA]</scope>
    <source>
        <strain evidence="6 7">BIOML-A198</strain>
    </source>
</reference>
<evidence type="ECO:0000313" key="7">
    <source>
        <dbReference type="Proteomes" id="UP000487649"/>
    </source>
</evidence>
<keyword evidence="4" id="KW-0732">Signal</keyword>
<dbReference type="Proteomes" id="UP000487649">
    <property type="component" value="Unassembled WGS sequence"/>
</dbReference>
<keyword evidence="2 3" id="KW-0175">Coiled coil</keyword>
<evidence type="ECO:0000256" key="2">
    <source>
        <dbReference type="ARBA" id="ARBA00023054"/>
    </source>
</evidence>